<name>A0A914PN99_9BILA</name>
<evidence type="ECO:0000313" key="2">
    <source>
        <dbReference type="Proteomes" id="UP000887578"/>
    </source>
</evidence>
<evidence type="ECO:0000256" key="1">
    <source>
        <dbReference type="SAM" id="SignalP"/>
    </source>
</evidence>
<accession>A0A914PN99</accession>
<feature type="signal peptide" evidence="1">
    <location>
        <begin position="1"/>
        <end position="20"/>
    </location>
</feature>
<keyword evidence="1" id="KW-0732">Signal</keyword>
<dbReference type="AlphaFoldDB" id="A0A914PN99"/>
<organism evidence="2 3">
    <name type="scientific">Panagrolaimus davidi</name>
    <dbReference type="NCBI Taxonomy" id="227884"/>
    <lineage>
        <taxon>Eukaryota</taxon>
        <taxon>Metazoa</taxon>
        <taxon>Ecdysozoa</taxon>
        <taxon>Nematoda</taxon>
        <taxon>Chromadorea</taxon>
        <taxon>Rhabditida</taxon>
        <taxon>Tylenchina</taxon>
        <taxon>Panagrolaimomorpha</taxon>
        <taxon>Panagrolaimoidea</taxon>
        <taxon>Panagrolaimidae</taxon>
        <taxon>Panagrolaimus</taxon>
    </lineage>
</organism>
<feature type="chain" id="PRO_5037022455" evidence="1">
    <location>
        <begin position="21"/>
        <end position="312"/>
    </location>
</feature>
<protein>
    <submittedName>
        <fullName evidence="3">Uncharacterized protein</fullName>
    </submittedName>
</protein>
<proteinExistence type="predicted"/>
<reference evidence="3" key="1">
    <citation type="submission" date="2022-11" db="UniProtKB">
        <authorList>
            <consortium name="WormBaseParasite"/>
        </authorList>
    </citation>
    <scope>IDENTIFICATION</scope>
</reference>
<keyword evidence="2" id="KW-1185">Reference proteome</keyword>
<dbReference type="Proteomes" id="UP000887578">
    <property type="component" value="Unplaced"/>
</dbReference>
<sequence>MRWNVVFWCFALFFGVEIYAQNVGNNGEDGGKCDMQEFFNVTETQKLVKLEKSYYKFDRDGYIFVGEDPLLFWLKVDPQIKLNLRFPSFWKSQKDVKVFFMPYGKKSCLKKIVMNAIGVTPMLEDKSVELAKCQCQPFVQYNETYIPFKVWTENGPTIIELPLPPRFLRQYYGFLFDYTKFLTPSKQDNGTGLIGAMSANVPFYNTNGIDFVSLSNLITVFWLKIENSEPEYFLIIETENGEKIQKTFQIGLEADGDAPQKVVVEILSNGVQISLKNEFCVPYLYNFLGFVRYVITVDKTGLLKASVSILFT</sequence>
<evidence type="ECO:0000313" key="3">
    <source>
        <dbReference type="WBParaSite" id="PDA_v2.g19988.t1"/>
    </source>
</evidence>
<dbReference type="WBParaSite" id="PDA_v2.g19988.t1">
    <property type="protein sequence ID" value="PDA_v2.g19988.t1"/>
    <property type="gene ID" value="PDA_v2.g19988"/>
</dbReference>